<keyword evidence="1" id="KW-1277">Toxin-antitoxin system</keyword>
<proteinExistence type="predicted"/>
<dbReference type="AlphaFoldDB" id="A0A343TK88"/>
<dbReference type="PANTHER" id="PTHR42244">
    <property type="entry name" value="ANTITOXIN VAPB3-RELATED"/>
    <property type="match status" value="1"/>
</dbReference>
<dbReference type="InterPro" id="IPR009956">
    <property type="entry name" value="Post-segregation_anti-tox_CcdA"/>
</dbReference>
<evidence type="ECO:0000313" key="3">
    <source>
        <dbReference type="Proteomes" id="UP000263012"/>
    </source>
</evidence>
<name>A0A343TK88_9EURY</name>
<dbReference type="GeneID" id="37878239"/>
<dbReference type="KEGG" id="hdf:AArcSl_1884"/>
<accession>A0A343TK88</accession>
<dbReference type="EMBL" id="CP025066">
    <property type="protein sequence ID" value="AUX09510.1"/>
    <property type="molecule type" value="Genomic_DNA"/>
</dbReference>
<dbReference type="Pfam" id="PF07362">
    <property type="entry name" value="CcdA"/>
    <property type="match status" value="1"/>
</dbReference>
<organism evidence="2 3">
    <name type="scientific">Halalkaliarchaeum desulfuricum</name>
    <dbReference type="NCBI Taxonomy" id="2055893"/>
    <lineage>
        <taxon>Archaea</taxon>
        <taxon>Methanobacteriati</taxon>
        <taxon>Methanobacteriota</taxon>
        <taxon>Stenosarchaea group</taxon>
        <taxon>Halobacteria</taxon>
        <taxon>Halobacteriales</taxon>
        <taxon>Haloferacaceae</taxon>
        <taxon>Halalkaliarchaeum</taxon>
    </lineage>
</organism>
<dbReference type="RefSeq" id="WP_119818203.1">
    <property type="nucleotide sequence ID" value="NZ_CP025066.1"/>
</dbReference>
<evidence type="ECO:0000256" key="1">
    <source>
        <dbReference type="ARBA" id="ARBA00022649"/>
    </source>
</evidence>
<gene>
    <name evidence="2" type="ORF">AArcSl_1884</name>
</gene>
<keyword evidence="3" id="KW-1185">Reference proteome</keyword>
<protein>
    <submittedName>
        <fullName evidence="2">Uncharacterized protein</fullName>
    </submittedName>
</protein>
<evidence type="ECO:0000313" key="2">
    <source>
        <dbReference type="EMBL" id="AUX09510.1"/>
    </source>
</evidence>
<reference evidence="3" key="1">
    <citation type="submission" date="2017-11" db="EMBL/GenBank/DDBJ databases">
        <title>Phenotypic and genomic properties of facultatively anaerobic sulfur-reducing natronoarchaea from hypersaline soda lakes.</title>
        <authorList>
            <person name="Sorokin D.Y."/>
            <person name="Kublanov I.V."/>
            <person name="Roman P."/>
            <person name="Sinninghe Damste J.S."/>
            <person name="Golyshin P.N."/>
            <person name="Rojo D."/>
            <person name="Ciordia S."/>
            <person name="Mena M.D.C."/>
            <person name="Ferrer M."/>
            <person name="Messina E."/>
            <person name="Smedile F."/>
            <person name="La Spada G."/>
            <person name="La Cono V."/>
            <person name="Yakimov M.M."/>
        </authorList>
    </citation>
    <scope>NUCLEOTIDE SEQUENCE [LARGE SCALE GENOMIC DNA]</scope>
    <source>
        <strain evidence="3">AArc-Sl</strain>
    </source>
</reference>
<dbReference type="PANTHER" id="PTHR42244:SF2">
    <property type="entry name" value="ANTITOXIN VAPB3-RELATED"/>
    <property type="match status" value="1"/>
</dbReference>
<sequence>MSTTVSAKIPEDLKRELDESDVNISETIREALEAEVRQRRRQRLAERADAIRRSTGDGIETDEVVNLVREDRDDRAKREERNR</sequence>
<dbReference type="InterPro" id="IPR039709">
    <property type="entry name" value="VapB3-like"/>
</dbReference>
<dbReference type="Proteomes" id="UP000263012">
    <property type="component" value="Chromosome"/>
</dbReference>